<dbReference type="AntiFam" id="ANF00142">
    <property type="entry name" value="Shadow ORF (opposite yadG)"/>
</dbReference>
<comment type="caution">
    <text evidence="1">The sequence shown here is derived from an EMBL/GenBank/DDBJ whole genome shotgun (WGS) entry which is preliminary data.</text>
</comment>
<gene>
    <name evidence="1" type="ORF">SDC9_199698</name>
</gene>
<dbReference type="AlphaFoldDB" id="A0A645ILY3"/>
<proteinExistence type="predicted"/>
<evidence type="ECO:0000313" key="1">
    <source>
        <dbReference type="EMBL" id="MPN52046.1"/>
    </source>
</evidence>
<sequence length="84" mass="9096">MVRGLVEQQQVGLLQQELAQRHPATLATGEDVHDGVSGWALQGVHGLFQLRIEIPGFAVVEFGLQFAHLGQQGVEVGVRFPHGC</sequence>
<reference evidence="1" key="1">
    <citation type="submission" date="2019-08" db="EMBL/GenBank/DDBJ databases">
        <authorList>
            <person name="Kucharzyk K."/>
            <person name="Murdoch R.W."/>
            <person name="Higgins S."/>
            <person name="Loffler F."/>
        </authorList>
    </citation>
    <scope>NUCLEOTIDE SEQUENCE</scope>
</reference>
<protein>
    <submittedName>
        <fullName evidence="1">Uncharacterized protein</fullName>
    </submittedName>
</protein>
<name>A0A645ILY3_9ZZZZ</name>
<accession>A0A645ILY3</accession>
<organism evidence="1">
    <name type="scientific">bioreactor metagenome</name>
    <dbReference type="NCBI Taxonomy" id="1076179"/>
    <lineage>
        <taxon>unclassified sequences</taxon>
        <taxon>metagenomes</taxon>
        <taxon>ecological metagenomes</taxon>
    </lineage>
</organism>
<dbReference type="EMBL" id="VSSQ01117761">
    <property type="protein sequence ID" value="MPN52046.1"/>
    <property type="molecule type" value="Genomic_DNA"/>
</dbReference>